<comment type="caution">
    <text evidence="1">The sequence shown here is derived from an EMBL/GenBank/DDBJ whole genome shotgun (WGS) entry which is preliminary data.</text>
</comment>
<name>A0A4Q1DB91_9BACT</name>
<dbReference type="SUPFAM" id="SSF50998">
    <property type="entry name" value="Quinoprotein alcohol dehydrogenase-like"/>
    <property type="match status" value="1"/>
</dbReference>
<dbReference type="NCBIfam" id="TIGR04131">
    <property type="entry name" value="Bac_Flav_CTERM"/>
    <property type="match status" value="1"/>
</dbReference>
<proteinExistence type="predicted"/>
<dbReference type="InterPro" id="IPR026341">
    <property type="entry name" value="T9SS_type_B"/>
</dbReference>
<dbReference type="EMBL" id="SDHZ01000001">
    <property type="protein sequence ID" value="RXK85769.1"/>
    <property type="molecule type" value="Genomic_DNA"/>
</dbReference>
<dbReference type="OrthoDB" id="9765926at2"/>
<dbReference type="PANTHER" id="PTHR42754">
    <property type="entry name" value="ENDOGLUCANASE"/>
    <property type="match status" value="1"/>
</dbReference>
<sequence length="1442" mass="159482">MRPYIPYNPIILLLVVALSFNSAILAQSQCARSFRNKYTGAGPLEPLRTLATSDKGNLVAGRVLTSSNASYDAWVAKFSEAGAVEWSYSLGGADADEFSGAQELHDGSYILYGTTHSYGYTSGKAWLVHMSSAGNLLWSRQMGTKGNGTDRPKALTQLPDGDLIGSFNINDSSDKSNPVVFRMGIDGTIKWQQEFDNGNEESFTGIQFTNDTIYVYGFYTATMKSALIVSLRPSDGSIIESRNPYVGRKWYSEDYDEEIAGLDMHEQKISFGLTLSNRKFGTYATRIIIVAVTDMQGTSELARHFYGYDYMKLLRTKDQGFLVFSVSYYDPLVKTDPRVAYINKYGVIENSLTLAAYENKSLKSVDLTADGGFVAALYQPWPWYRNDILELTKGDMYCTTGQASCQLFAGSMHDDTTSFTWKIFQWQHITPYTSPLNEIVLPAKQNFSLIASDICDTLACTDTSPLPPGCNKSSRIEYVTRRNMVLRDVTTTADGGKILTGNSGNFNAVAIKLDINGDILWSKNYNRIASQMRFMRTFKMADGNLLAFANLDYTINHGSSSKTVMVKLDNLGIPLWSRIINSHLEGLNVNDVISTPDNGFLVLFKNYWGGGKSIILKLDKEANFVWQKCMVHKLTNPLYKSAFCTNNDIFLAHESYYYNQQVIGLERLDLKTGNLIWSRNYGEAAQTTLRINRIFGTQDSIYLFCYRYQAATPGRTETRITMASFDMHGDIGHTIQFDTENNSYPGSAYYTDDTPPSVVQTADSKFVLCQRNIKANDTSFVITRLDTTGKIEWSRKYPSIKNYRPHNIHQQGTGYVITGTVHTPTKYVYEFYNGFVIKCDSAGHITSSPTGECSDITINTAVVPFSMTYLPESLNNILDTAYRYIDAQVLYNNEPADARLFCNETKSCGTVNMLQKGKVCSLTDTLICYLKDAVNCDAIATWEYNSDILHPISINGDTIRLKPLKTGVSNIAVTIEGNCLVDHQSLDASILISAGDVTLGDDKIICPGKEVSVNAGTGYNSYQWNGTTGDSILKVTAPGTYYIDVTDNCGRAGSDTIKVIAASSFFSTTQDTTKCNLDSVLLQSTAGYNNYTWFTKTTTLGNNSKIYVKPDVSTRYYINAVTQDNCTLTDSVLVNVLHSPPINLGGDVSICEGDSIIVSAGTGFDTFLWNNGKRTPVITVKTTGIYSVDATYNNGCHSKDSFALKELYVNPSPKINAPVLCAGTTRMLSVAPGYPFYQWSNGATGNTTPFSATGTYWVKVTDNKGCKGSDTVNITSTVPVPKAFLPADTSICQYGKLQLTAKGSFRSYLWNNNSNAASITVDKPGTYWLQVTDNNNCEGKAFITIASRQCMTGLYVPTAFTPNGDGKNDIIRPLLFGNIEQFYFSIYSRWGTCIFETTAPGEGWNGKIKGVPQDGGTYVWMCRYTLEGQPPQTHKGTFILMR</sequence>
<dbReference type="Pfam" id="PF13585">
    <property type="entry name" value="CHU_C"/>
    <property type="match status" value="1"/>
</dbReference>
<dbReference type="InterPro" id="IPR011047">
    <property type="entry name" value="Quinoprotein_ADH-like_sf"/>
</dbReference>
<dbReference type="RefSeq" id="WP_129001521.1">
    <property type="nucleotide sequence ID" value="NZ_SDHZ01000001.1"/>
</dbReference>
<organism evidence="1 2">
    <name type="scientific">Filimonas effusa</name>
    <dbReference type="NCBI Taxonomy" id="2508721"/>
    <lineage>
        <taxon>Bacteria</taxon>
        <taxon>Pseudomonadati</taxon>
        <taxon>Bacteroidota</taxon>
        <taxon>Chitinophagia</taxon>
        <taxon>Chitinophagales</taxon>
        <taxon>Chitinophagaceae</taxon>
        <taxon>Filimonas</taxon>
    </lineage>
</organism>
<protein>
    <submittedName>
        <fullName evidence="1">T9SS type B sorting domain-containing protein</fullName>
    </submittedName>
</protein>
<gene>
    <name evidence="1" type="ORF">ESB13_02845</name>
</gene>
<keyword evidence="2" id="KW-1185">Reference proteome</keyword>
<reference evidence="1 2" key="1">
    <citation type="submission" date="2019-01" db="EMBL/GenBank/DDBJ databases">
        <title>Filimonas sp. strain TTM-71.</title>
        <authorList>
            <person name="Chen W.-M."/>
        </authorList>
    </citation>
    <scope>NUCLEOTIDE SEQUENCE [LARGE SCALE GENOMIC DNA]</scope>
    <source>
        <strain evidence="1 2">TTM-71</strain>
    </source>
</reference>
<evidence type="ECO:0000313" key="2">
    <source>
        <dbReference type="Proteomes" id="UP000290545"/>
    </source>
</evidence>
<dbReference type="Proteomes" id="UP000290545">
    <property type="component" value="Unassembled WGS sequence"/>
</dbReference>
<accession>A0A4Q1DB91</accession>
<evidence type="ECO:0000313" key="1">
    <source>
        <dbReference type="EMBL" id="RXK85769.1"/>
    </source>
</evidence>
<dbReference type="PANTHER" id="PTHR42754:SF1">
    <property type="entry name" value="LIPOPROTEIN"/>
    <property type="match status" value="1"/>
</dbReference>